<evidence type="ECO:0000256" key="2">
    <source>
        <dbReference type="SAM" id="MobiDB-lite"/>
    </source>
</evidence>
<evidence type="ECO:0000313" key="4">
    <source>
        <dbReference type="WBParaSite" id="PSU_v2.g3508.t1"/>
    </source>
</evidence>
<sequence>MVDRIFTYLDRSINELREQKNEYTNLFQQHPAPWSNVIKVMFRAQLKILQESMTYWDECLTRLENKAGNMRNDDGEKQKLLDRIDEHSNDAGHRLLKREVSKIILEGEGYLELELPPPKTTADIPIPTPTLSTPNVSIQKFDGDILKWKSFKQRYDHSVHQKSYPSVEKMIALLGLLEGDALAEVQGFEVSNENYNSVYQALEDRFGNEQILIRQLQTQLRSILPAKEEAKSIRDTVNKVTNMVRQLQNLNVNTENEATILDIIEKMPQNERIELRYFSMSSKNVTVDQILRKMKDMAFKAEIAADDKREHSSRNNSEPPANDGQISSSKKFACSFCNEDHSSIHCPKFISVEDRIQQINRKNY</sequence>
<keyword evidence="3" id="KW-1185">Reference proteome</keyword>
<reference evidence="4" key="1">
    <citation type="submission" date="2022-11" db="UniProtKB">
        <authorList>
            <consortium name="WormBaseParasite"/>
        </authorList>
    </citation>
    <scope>IDENTIFICATION</scope>
</reference>
<dbReference type="WBParaSite" id="PSU_v2.g3508.t1">
    <property type="protein sequence ID" value="PSU_v2.g3508.t1"/>
    <property type="gene ID" value="PSU_v2.g3508"/>
</dbReference>
<dbReference type="InterPro" id="IPR005312">
    <property type="entry name" value="DUF1759"/>
</dbReference>
<evidence type="ECO:0000313" key="3">
    <source>
        <dbReference type="Proteomes" id="UP000887577"/>
    </source>
</evidence>
<feature type="compositionally biased region" description="Basic and acidic residues" evidence="2">
    <location>
        <begin position="304"/>
        <end position="313"/>
    </location>
</feature>
<feature type="region of interest" description="Disordered" evidence="2">
    <location>
        <begin position="304"/>
        <end position="327"/>
    </location>
</feature>
<name>A0A914YV13_9BILA</name>
<accession>A0A914YV13</accession>
<keyword evidence="1" id="KW-0175">Coiled coil</keyword>
<evidence type="ECO:0000256" key="1">
    <source>
        <dbReference type="SAM" id="Coils"/>
    </source>
</evidence>
<feature type="compositionally biased region" description="Polar residues" evidence="2">
    <location>
        <begin position="314"/>
        <end position="327"/>
    </location>
</feature>
<protein>
    <submittedName>
        <fullName evidence="4">Gag protein</fullName>
    </submittedName>
</protein>
<dbReference type="PANTHER" id="PTHR22954">
    <property type="entry name" value="RETROVIRAL PROTEASE-RELATED"/>
    <property type="match status" value="1"/>
</dbReference>
<proteinExistence type="predicted"/>
<dbReference type="PANTHER" id="PTHR22954:SF3">
    <property type="entry name" value="PROTEIN CBG08539"/>
    <property type="match status" value="1"/>
</dbReference>
<dbReference type="AlphaFoldDB" id="A0A914YV13"/>
<organism evidence="3 4">
    <name type="scientific">Panagrolaimus superbus</name>
    <dbReference type="NCBI Taxonomy" id="310955"/>
    <lineage>
        <taxon>Eukaryota</taxon>
        <taxon>Metazoa</taxon>
        <taxon>Ecdysozoa</taxon>
        <taxon>Nematoda</taxon>
        <taxon>Chromadorea</taxon>
        <taxon>Rhabditida</taxon>
        <taxon>Tylenchina</taxon>
        <taxon>Panagrolaimomorpha</taxon>
        <taxon>Panagrolaimoidea</taxon>
        <taxon>Panagrolaimidae</taxon>
        <taxon>Panagrolaimus</taxon>
    </lineage>
</organism>
<dbReference type="Proteomes" id="UP000887577">
    <property type="component" value="Unplaced"/>
</dbReference>
<feature type="coiled-coil region" evidence="1">
    <location>
        <begin position="199"/>
        <end position="257"/>
    </location>
</feature>
<dbReference type="Pfam" id="PF03564">
    <property type="entry name" value="DUF1759"/>
    <property type="match status" value="1"/>
</dbReference>